<keyword evidence="1" id="KW-0812">Transmembrane</keyword>
<evidence type="ECO:0000256" key="1">
    <source>
        <dbReference type="SAM" id="Phobius"/>
    </source>
</evidence>
<dbReference type="HOGENOM" id="CLU_159834_0_0_9"/>
<name>A0A0E3JLV1_CLOSL</name>
<evidence type="ECO:0008006" key="4">
    <source>
        <dbReference type="Google" id="ProtNLM"/>
    </source>
</evidence>
<keyword evidence="3" id="KW-1185">Reference proteome</keyword>
<feature type="transmembrane region" description="Helical" evidence="1">
    <location>
        <begin position="20"/>
        <end position="38"/>
    </location>
</feature>
<feature type="transmembrane region" description="Helical" evidence="1">
    <location>
        <begin position="44"/>
        <end position="63"/>
    </location>
</feature>
<dbReference type="Pfam" id="PF04020">
    <property type="entry name" value="Phage_holin_4_2"/>
    <property type="match status" value="1"/>
</dbReference>
<dbReference type="KEGG" id="csq:CSCA_0129"/>
<dbReference type="AlphaFoldDB" id="A0A0E3JLV1"/>
<protein>
    <recommendedName>
        <fullName evidence="4">Phage holin family protein</fullName>
    </recommendedName>
</protein>
<sequence length="124" mass="13401">MAHEKREREEHSGGSNLMHWIGRLIAVAVILAITSFLTPGFTIVGLWSFLLAAVVIIVIDYLVESFMGVDASPFGKGLKGFIIAAIIIYLTQFLVPNMRVSIMGSILAAIVIGILDAVFPGRAM</sequence>
<proteinExistence type="predicted"/>
<feature type="transmembrane region" description="Helical" evidence="1">
    <location>
        <begin position="75"/>
        <end position="94"/>
    </location>
</feature>
<dbReference type="RefSeq" id="WP_029162145.1">
    <property type="nucleotide sequence ID" value="NZ_CP009933.1"/>
</dbReference>
<feature type="transmembrane region" description="Helical" evidence="1">
    <location>
        <begin position="100"/>
        <end position="119"/>
    </location>
</feature>
<accession>A0A0E3JLV1</accession>
<dbReference type="Proteomes" id="UP000033115">
    <property type="component" value="Chromosome"/>
</dbReference>
<dbReference type="InterPro" id="IPR007165">
    <property type="entry name" value="Phage_holin_4_2"/>
</dbReference>
<reference evidence="2 3" key="1">
    <citation type="journal article" date="2015" name="J. Biotechnol.">
        <title>Complete genome sequence of a malodorant-producing acetogen, Clostridium scatologenes ATCC 25775(T).</title>
        <authorList>
            <person name="Zhu Z."/>
            <person name="Guo T."/>
            <person name="Zheng H."/>
            <person name="Song T."/>
            <person name="Ouyang P."/>
            <person name="Xie J."/>
        </authorList>
    </citation>
    <scope>NUCLEOTIDE SEQUENCE [LARGE SCALE GENOMIC DNA]</scope>
    <source>
        <strain evidence="2 3">ATCC 25775</strain>
    </source>
</reference>
<dbReference type="EMBL" id="CP009933">
    <property type="protein sequence ID" value="AKA67254.1"/>
    <property type="molecule type" value="Genomic_DNA"/>
</dbReference>
<evidence type="ECO:0000313" key="3">
    <source>
        <dbReference type="Proteomes" id="UP000033115"/>
    </source>
</evidence>
<organism evidence="2 3">
    <name type="scientific">Clostridium scatologenes</name>
    <dbReference type="NCBI Taxonomy" id="1548"/>
    <lineage>
        <taxon>Bacteria</taxon>
        <taxon>Bacillati</taxon>
        <taxon>Bacillota</taxon>
        <taxon>Clostridia</taxon>
        <taxon>Eubacteriales</taxon>
        <taxon>Clostridiaceae</taxon>
        <taxon>Clostridium</taxon>
    </lineage>
</organism>
<dbReference type="PANTHER" id="PTHR37309">
    <property type="entry name" value="SLR0284 PROTEIN"/>
    <property type="match status" value="1"/>
</dbReference>
<dbReference type="PANTHER" id="PTHR37309:SF1">
    <property type="entry name" value="SLR0284 PROTEIN"/>
    <property type="match status" value="1"/>
</dbReference>
<keyword evidence="1" id="KW-1133">Transmembrane helix</keyword>
<gene>
    <name evidence="2" type="ORF">CSCA_0129</name>
</gene>
<evidence type="ECO:0000313" key="2">
    <source>
        <dbReference type="EMBL" id="AKA67254.1"/>
    </source>
</evidence>
<dbReference type="STRING" id="1548.CSCA_0129"/>
<keyword evidence="1" id="KW-0472">Membrane</keyword>